<keyword evidence="3" id="KW-1185">Reference proteome</keyword>
<feature type="region of interest" description="Disordered" evidence="1">
    <location>
        <begin position="1"/>
        <end position="36"/>
    </location>
</feature>
<protein>
    <recommendedName>
        <fullName evidence="4">Copper-fist domain-containing protein</fullName>
    </recommendedName>
</protein>
<dbReference type="EMBL" id="SWFS01000246">
    <property type="protein sequence ID" value="KAA8912827.1"/>
    <property type="molecule type" value="Genomic_DNA"/>
</dbReference>
<gene>
    <name evidence="2" type="ORF">TRICI_003370</name>
</gene>
<evidence type="ECO:0000256" key="1">
    <source>
        <dbReference type="SAM" id="MobiDB-lite"/>
    </source>
</evidence>
<evidence type="ECO:0000313" key="2">
    <source>
        <dbReference type="EMBL" id="KAA8912827.1"/>
    </source>
</evidence>
<evidence type="ECO:0008006" key="4">
    <source>
        <dbReference type="Google" id="ProtNLM"/>
    </source>
</evidence>
<sequence length="204" mass="21506">MIPGEDGTGHDRHVIDGDLGALPQAANGGGPHHHNKRFRLRQRHPEPPVAEELNHAGTAKFVPVGNGLYKRVQLHDDGAGGPMPTFNPNPGVDDVHACCGAAGGPTPTAVEPHEDQSYDYENENERSGGEGNGYMGGAPGLPLMIAPMEFDGQPVPAQEEELLGELPSSLYFQASCILGDCQCGPSCTCEGCPVHDPARRSQLS</sequence>
<organism evidence="2 3">
    <name type="scientific">Trichomonascus ciferrii</name>
    <dbReference type="NCBI Taxonomy" id="44093"/>
    <lineage>
        <taxon>Eukaryota</taxon>
        <taxon>Fungi</taxon>
        <taxon>Dikarya</taxon>
        <taxon>Ascomycota</taxon>
        <taxon>Saccharomycotina</taxon>
        <taxon>Dipodascomycetes</taxon>
        <taxon>Dipodascales</taxon>
        <taxon>Trichomonascaceae</taxon>
        <taxon>Trichomonascus</taxon>
        <taxon>Trichomonascus ciferrii complex</taxon>
    </lineage>
</organism>
<dbReference type="OrthoDB" id="63055at2759"/>
<dbReference type="Proteomes" id="UP000761534">
    <property type="component" value="Unassembled WGS sequence"/>
</dbReference>
<dbReference type="VEuPathDB" id="FungiDB:TRICI_003370"/>
<reference evidence="2" key="1">
    <citation type="journal article" date="2019" name="G3 (Bethesda)">
        <title>Genome Assemblies of Two Rare Opportunistic Yeast Pathogens: Diutina rugosa (syn. Candida rugosa) and Trichomonascus ciferrii (syn. Candida ciferrii).</title>
        <authorList>
            <person name="Mixao V."/>
            <person name="Saus E."/>
            <person name="Hansen A.P."/>
            <person name="Lass-Florl C."/>
            <person name="Gabaldon T."/>
        </authorList>
    </citation>
    <scope>NUCLEOTIDE SEQUENCE</scope>
    <source>
        <strain evidence="2">CBS 4856</strain>
    </source>
</reference>
<dbReference type="AlphaFoldDB" id="A0A642V421"/>
<comment type="caution">
    <text evidence="2">The sequence shown here is derived from an EMBL/GenBank/DDBJ whole genome shotgun (WGS) entry which is preliminary data.</text>
</comment>
<proteinExistence type="predicted"/>
<name>A0A642V421_9ASCO</name>
<feature type="compositionally biased region" description="Basic and acidic residues" evidence="1">
    <location>
        <begin position="7"/>
        <end position="16"/>
    </location>
</feature>
<accession>A0A642V421</accession>
<evidence type="ECO:0000313" key="3">
    <source>
        <dbReference type="Proteomes" id="UP000761534"/>
    </source>
</evidence>